<organism evidence="1 2">
    <name type="scientific">Coniosporium uncinatum</name>
    <dbReference type="NCBI Taxonomy" id="93489"/>
    <lineage>
        <taxon>Eukaryota</taxon>
        <taxon>Fungi</taxon>
        <taxon>Dikarya</taxon>
        <taxon>Ascomycota</taxon>
        <taxon>Pezizomycotina</taxon>
        <taxon>Dothideomycetes</taxon>
        <taxon>Dothideomycetes incertae sedis</taxon>
        <taxon>Coniosporium</taxon>
    </lineage>
</organism>
<comment type="caution">
    <text evidence="1">The sequence shown here is derived from an EMBL/GenBank/DDBJ whole genome shotgun (WGS) entry which is preliminary data.</text>
</comment>
<dbReference type="Proteomes" id="UP001186974">
    <property type="component" value="Unassembled WGS sequence"/>
</dbReference>
<evidence type="ECO:0000313" key="2">
    <source>
        <dbReference type="Proteomes" id="UP001186974"/>
    </source>
</evidence>
<evidence type="ECO:0000313" key="1">
    <source>
        <dbReference type="EMBL" id="KAK3065065.1"/>
    </source>
</evidence>
<dbReference type="EMBL" id="JAWDJW010006368">
    <property type="protein sequence ID" value="KAK3065065.1"/>
    <property type="molecule type" value="Genomic_DNA"/>
</dbReference>
<protein>
    <submittedName>
        <fullName evidence="1">Uncharacterized protein</fullName>
    </submittedName>
</protein>
<proteinExistence type="predicted"/>
<accession>A0ACC3DBY4</accession>
<keyword evidence="2" id="KW-1185">Reference proteome</keyword>
<sequence length="186" mass="20340">MPVEVKRYRQVTNYLQTNNVQLGATYNIGKESTRKVSQGTIAGAAYINARTPEVVIGRSTTQLFRNLSVALKFQPGDELILSKFGHEANIAPWVSIAARSNLTVKWWTGDVDRTTSNPKFTLASLKPLLSDRTRLVTCTHASNVLGNIHDIKALAETVHTIPGAMLCVDAVAYAPHGRLDVKALDV</sequence>
<reference evidence="1" key="1">
    <citation type="submission" date="2024-09" db="EMBL/GenBank/DDBJ databases">
        <title>Black Yeasts Isolated from many extreme environments.</title>
        <authorList>
            <person name="Coleine C."/>
            <person name="Stajich J.E."/>
            <person name="Selbmann L."/>
        </authorList>
    </citation>
    <scope>NUCLEOTIDE SEQUENCE</scope>
    <source>
        <strain evidence="1">CCFEE 5737</strain>
    </source>
</reference>
<name>A0ACC3DBY4_9PEZI</name>
<gene>
    <name evidence="1" type="ORF">LTS18_011755</name>
</gene>